<evidence type="ECO:0000313" key="1">
    <source>
        <dbReference type="EMBL" id="MDH0699914.1"/>
    </source>
</evidence>
<dbReference type="GO" id="GO:0006109">
    <property type="term" value="P:regulation of carbohydrate metabolic process"/>
    <property type="evidence" value="ECO:0007669"/>
    <property type="project" value="InterPro"/>
</dbReference>
<protein>
    <submittedName>
        <fullName evidence="1">Carbon storage regulator</fullName>
    </submittedName>
</protein>
<dbReference type="GO" id="GO:0006402">
    <property type="term" value="P:mRNA catabolic process"/>
    <property type="evidence" value="ECO:0007669"/>
    <property type="project" value="InterPro"/>
</dbReference>
<organism evidence="1 2">
    <name type="scientific">Ectopseudomonas toyotomiensis</name>
    <dbReference type="NCBI Taxonomy" id="554344"/>
    <lineage>
        <taxon>Bacteria</taxon>
        <taxon>Pseudomonadati</taxon>
        <taxon>Pseudomonadota</taxon>
        <taxon>Gammaproteobacteria</taxon>
        <taxon>Pseudomonadales</taxon>
        <taxon>Pseudomonadaceae</taxon>
        <taxon>Ectopseudomonas</taxon>
    </lineage>
</organism>
<dbReference type="EMBL" id="JAOCDH010000001">
    <property type="protein sequence ID" value="MDH0699914.1"/>
    <property type="molecule type" value="Genomic_DNA"/>
</dbReference>
<reference evidence="1" key="1">
    <citation type="submission" date="2022-09" db="EMBL/GenBank/DDBJ databases">
        <title>Intensive care unit water sources are persistently colonized with multi-drug resistant bacteria and are the site of extensive horizontal gene transfer of antibiotic resistance genes.</title>
        <authorList>
            <person name="Diorio-Toth L."/>
        </authorList>
    </citation>
    <scope>NUCLEOTIDE SEQUENCE</scope>
    <source>
        <strain evidence="1">GD03863</strain>
    </source>
</reference>
<dbReference type="Proteomes" id="UP001161137">
    <property type="component" value="Unassembled WGS sequence"/>
</dbReference>
<dbReference type="InterPro" id="IPR036107">
    <property type="entry name" value="CsrA_sf"/>
</dbReference>
<accession>A0AA42INT2</accession>
<gene>
    <name evidence="1" type="ORF">N5D41_00235</name>
</gene>
<dbReference type="AlphaFoldDB" id="A0AA42INT2"/>
<dbReference type="GO" id="GO:0003723">
    <property type="term" value="F:RNA binding"/>
    <property type="evidence" value="ECO:0007669"/>
    <property type="project" value="InterPro"/>
</dbReference>
<dbReference type="SUPFAM" id="SSF117130">
    <property type="entry name" value="CsrA-like"/>
    <property type="match status" value="1"/>
</dbReference>
<evidence type="ECO:0000313" key="2">
    <source>
        <dbReference type="Proteomes" id="UP001161137"/>
    </source>
</evidence>
<name>A0AA42INT2_9GAMM</name>
<comment type="caution">
    <text evidence="1">The sequence shown here is derived from an EMBL/GenBank/DDBJ whole genome shotgun (WGS) entry which is preliminary data.</text>
</comment>
<dbReference type="RefSeq" id="WP_196456282.1">
    <property type="nucleotide sequence ID" value="NZ_JACFYY010000001.1"/>
</dbReference>
<dbReference type="Gene3D" id="2.60.40.4380">
    <property type="entry name" value="Translational regulator CsrA"/>
    <property type="match status" value="1"/>
</dbReference>
<proteinExistence type="predicted"/>
<sequence>MGLTMSRREGEDVRLEFSADMTAAELEELIREGITIAVNEINVNQRQARIWIRAPRSVLIMRAEARQER</sequence>